<dbReference type="InterPro" id="IPR036249">
    <property type="entry name" value="Thioredoxin-like_sf"/>
</dbReference>
<dbReference type="SUPFAM" id="SSF52833">
    <property type="entry name" value="Thioredoxin-like"/>
    <property type="match status" value="1"/>
</dbReference>
<dbReference type="InterPro" id="IPR011990">
    <property type="entry name" value="TPR-like_helical_dom_sf"/>
</dbReference>
<dbReference type="InterPro" id="IPR013766">
    <property type="entry name" value="Thioredoxin_domain"/>
</dbReference>
<dbReference type="RefSeq" id="WP_342371674.1">
    <property type="nucleotide sequence ID" value="NZ_CP115965.1"/>
</dbReference>
<organism evidence="2 3">
    <name type="scientific">Propioniciclava soli</name>
    <dbReference type="NCBI Taxonomy" id="2775081"/>
    <lineage>
        <taxon>Bacteria</taxon>
        <taxon>Bacillati</taxon>
        <taxon>Actinomycetota</taxon>
        <taxon>Actinomycetes</taxon>
        <taxon>Propionibacteriales</taxon>
        <taxon>Propionibacteriaceae</taxon>
        <taxon>Propioniciclava</taxon>
    </lineage>
</organism>
<gene>
    <name evidence="2" type="ORF">PCC79_09465</name>
</gene>
<dbReference type="Pfam" id="PF00085">
    <property type="entry name" value="Thioredoxin"/>
    <property type="match status" value="1"/>
</dbReference>
<dbReference type="Proteomes" id="UP001434337">
    <property type="component" value="Chromosome"/>
</dbReference>
<feature type="domain" description="Thioredoxin" evidence="1">
    <location>
        <begin position="31"/>
        <end position="129"/>
    </location>
</feature>
<dbReference type="Gene3D" id="1.25.40.10">
    <property type="entry name" value="Tetratricopeptide repeat domain"/>
    <property type="match status" value="1"/>
</dbReference>
<reference evidence="2 3" key="1">
    <citation type="journal article" date="2023" name="Environ Microbiome">
        <title>A coral-associated actinobacterium mitigates coral bleaching under heat stress.</title>
        <authorList>
            <person name="Li J."/>
            <person name="Zou Y."/>
            <person name="Li Q."/>
            <person name="Zhang J."/>
            <person name="Bourne D.G."/>
            <person name="Lyu Y."/>
            <person name="Liu C."/>
            <person name="Zhang S."/>
        </authorList>
    </citation>
    <scope>NUCLEOTIDE SEQUENCE [LARGE SCALE GENOMIC DNA]</scope>
    <source>
        <strain evidence="2 3">SCSIO 13291</strain>
    </source>
</reference>
<protein>
    <submittedName>
        <fullName evidence="2">Tetratricopeptide repeat protein</fullName>
    </submittedName>
</protein>
<proteinExistence type="predicted"/>
<evidence type="ECO:0000313" key="2">
    <source>
        <dbReference type="EMBL" id="WZW97148.1"/>
    </source>
</evidence>
<evidence type="ECO:0000259" key="1">
    <source>
        <dbReference type="Pfam" id="PF00085"/>
    </source>
</evidence>
<evidence type="ECO:0000313" key="3">
    <source>
        <dbReference type="Proteomes" id="UP001434337"/>
    </source>
</evidence>
<sequence length="294" mass="29885">MTSLPFAGGAMDLSTLKPAPPAPAGATYVTTADDRTFESVLGLSMKHPLVVEFTSPRANAQALSDVLDTLANEAGGAYLLVRVDVDAASGIAQALGIQAVPMVVGVVGGQLAPLFQGTADAADAKAAIDQLLQVAAANGLTGHAQPLAPAAGEETAGPDPRFEAADAKLAAGDFAGAVAEFDRLLAANPADAEASAGRAQARLLVRIQEVDAAGVVERLNADPNDVEAALAVADLEVANGDVAAAFGRLIELVRASTGEQRDTVRTRLLELFETVGGTDPAVLKARRDLTSALF</sequence>
<dbReference type="Pfam" id="PF14561">
    <property type="entry name" value="TPR_20"/>
    <property type="match status" value="1"/>
</dbReference>
<dbReference type="Gene3D" id="3.40.30.10">
    <property type="entry name" value="Glutaredoxin"/>
    <property type="match status" value="1"/>
</dbReference>
<dbReference type="EMBL" id="CP115965">
    <property type="protein sequence ID" value="WZW97148.1"/>
    <property type="molecule type" value="Genomic_DNA"/>
</dbReference>
<accession>A0ABZ3C2M8</accession>
<name>A0ABZ3C2M8_9ACTN</name>
<keyword evidence="3" id="KW-1185">Reference proteome</keyword>